<dbReference type="Proteomes" id="UP000318571">
    <property type="component" value="Chromosome 1"/>
</dbReference>
<dbReference type="AlphaFoldDB" id="A0A553NU15"/>
<comment type="caution">
    <text evidence="1">The sequence shown here is derived from an EMBL/GenBank/DDBJ whole genome shotgun (WGS) entry which is preliminary data.</text>
</comment>
<sequence>MLKNLVKKLWISGQLDWEGFDGALLEWRSIPREDGKLSLDQKELKNGLEQRRFELNKVNLQYDTRARNNNPLNVRDCVRIQNEISKLWGCQRIIHSIHDSGRSYVVLIGSRRYVRNRRYLRPIRSQQQSAIDFGSGVKHSPLKPTDPLPWRSNQMKKKIFRFT</sequence>
<evidence type="ECO:0000313" key="1">
    <source>
        <dbReference type="EMBL" id="TRY68930.1"/>
    </source>
</evidence>
<gene>
    <name evidence="1" type="ORF">TCAL_15164</name>
</gene>
<evidence type="ECO:0000313" key="2">
    <source>
        <dbReference type="Proteomes" id="UP000318571"/>
    </source>
</evidence>
<protein>
    <recommendedName>
        <fullName evidence="3">DUF5641 domain-containing protein</fullName>
    </recommendedName>
</protein>
<evidence type="ECO:0008006" key="3">
    <source>
        <dbReference type="Google" id="ProtNLM"/>
    </source>
</evidence>
<dbReference type="EMBL" id="VCGU01000010">
    <property type="protein sequence ID" value="TRY68930.1"/>
    <property type="molecule type" value="Genomic_DNA"/>
</dbReference>
<keyword evidence="2" id="KW-1185">Reference proteome</keyword>
<name>A0A553NU15_TIGCA</name>
<organism evidence="1 2">
    <name type="scientific">Tigriopus californicus</name>
    <name type="common">Marine copepod</name>
    <dbReference type="NCBI Taxonomy" id="6832"/>
    <lineage>
        <taxon>Eukaryota</taxon>
        <taxon>Metazoa</taxon>
        <taxon>Ecdysozoa</taxon>
        <taxon>Arthropoda</taxon>
        <taxon>Crustacea</taxon>
        <taxon>Multicrustacea</taxon>
        <taxon>Hexanauplia</taxon>
        <taxon>Copepoda</taxon>
        <taxon>Harpacticoida</taxon>
        <taxon>Harpacticidae</taxon>
        <taxon>Tigriopus</taxon>
    </lineage>
</organism>
<reference evidence="1 2" key="1">
    <citation type="journal article" date="2018" name="Nat. Ecol. Evol.">
        <title>Genomic signatures of mitonuclear coevolution across populations of Tigriopus californicus.</title>
        <authorList>
            <person name="Barreto F.S."/>
            <person name="Watson E.T."/>
            <person name="Lima T.G."/>
            <person name="Willett C.S."/>
            <person name="Edmands S."/>
            <person name="Li W."/>
            <person name="Burton R.S."/>
        </authorList>
    </citation>
    <scope>NUCLEOTIDE SEQUENCE [LARGE SCALE GENOMIC DNA]</scope>
    <source>
        <strain evidence="1 2">San Diego</strain>
    </source>
</reference>
<accession>A0A553NU15</accession>
<proteinExistence type="predicted"/>